<dbReference type="EMBL" id="BNEB01000002">
    <property type="protein sequence ID" value="GHI60029.1"/>
    <property type="molecule type" value="Genomic_DNA"/>
</dbReference>
<dbReference type="Proteomes" id="UP000649259">
    <property type="component" value="Unassembled WGS sequence"/>
</dbReference>
<protein>
    <submittedName>
        <fullName evidence="1">Uncharacterized protein</fullName>
    </submittedName>
</protein>
<comment type="caution">
    <text evidence="1">The sequence shown here is derived from an EMBL/GenBank/DDBJ whole genome shotgun (WGS) entry which is preliminary data.</text>
</comment>
<sequence>MDGLAGAGVARVAALQFGVDGGEGGADPPAHGVREARGDGLLLALTHSAPSCFPLYGINNP</sequence>
<evidence type="ECO:0000313" key="2">
    <source>
        <dbReference type="Proteomes" id="UP000649259"/>
    </source>
</evidence>
<keyword evidence="2" id="KW-1185">Reference proteome</keyword>
<evidence type="ECO:0000313" key="1">
    <source>
        <dbReference type="EMBL" id="GHI60029.1"/>
    </source>
</evidence>
<gene>
    <name evidence="1" type="ORF">Saso_16790</name>
</gene>
<name>A0ABQ3RVY1_9ACTN</name>
<organism evidence="1 2">
    <name type="scientific">Streptomyces asoensis</name>
    <dbReference type="NCBI Taxonomy" id="249586"/>
    <lineage>
        <taxon>Bacteria</taxon>
        <taxon>Bacillati</taxon>
        <taxon>Actinomycetota</taxon>
        <taxon>Actinomycetes</taxon>
        <taxon>Kitasatosporales</taxon>
        <taxon>Streptomycetaceae</taxon>
        <taxon>Streptomyces</taxon>
    </lineage>
</organism>
<accession>A0ABQ3RVY1</accession>
<proteinExistence type="predicted"/>
<reference evidence="2" key="1">
    <citation type="submission" date="2023-07" db="EMBL/GenBank/DDBJ databases">
        <title>Whole genome shotgun sequence of Streptomyces cacaoi subsp. asoensis NBRC 13813.</title>
        <authorList>
            <person name="Komaki H."/>
            <person name="Tamura T."/>
        </authorList>
    </citation>
    <scope>NUCLEOTIDE SEQUENCE [LARGE SCALE GENOMIC DNA]</scope>
    <source>
        <strain evidence="2">NBRC 13813</strain>
    </source>
</reference>